<feature type="compositionally biased region" description="Basic and acidic residues" evidence="1">
    <location>
        <begin position="518"/>
        <end position="529"/>
    </location>
</feature>
<dbReference type="PANTHER" id="PTHR16434">
    <property type="entry name" value="EWING'S TUMOR-ASSOCIATED ANTIGEN 1 ETAA1"/>
    <property type="match status" value="1"/>
</dbReference>
<dbReference type="GO" id="GO:0006974">
    <property type="term" value="P:DNA damage response"/>
    <property type="evidence" value="ECO:0007669"/>
    <property type="project" value="TreeGrafter"/>
</dbReference>
<dbReference type="Pfam" id="PF15350">
    <property type="entry name" value="ETAA1"/>
    <property type="match status" value="2"/>
</dbReference>
<dbReference type="GO" id="GO:0043596">
    <property type="term" value="C:nuclear replication fork"/>
    <property type="evidence" value="ECO:0007669"/>
    <property type="project" value="TreeGrafter"/>
</dbReference>
<feature type="compositionally biased region" description="Polar residues" evidence="1">
    <location>
        <begin position="409"/>
        <end position="424"/>
    </location>
</feature>
<feature type="compositionally biased region" description="Low complexity" evidence="1">
    <location>
        <begin position="597"/>
        <end position="612"/>
    </location>
</feature>
<comment type="caution">
    <text evidence="2">The sequence shown here is derived from an EMBL/GenBank/DDBJ whole genome shotgun (WGS) entry which is preliminary data.</text>
</comment>
<dbReference type="EMBL" id="JAINUG010000129">
    <property type="protein sequence ID" value="KAJ8394149.1"/>
    <property type="molecule type" value="Genomic_DNA"/>
</dbReference>
<feature type="compositionally biased region" description="Polar residues" evidence="1">
    <location>
        <begin position="265"/>
        <end position="275"/>
    </location>
</feature>
<feature type="region of interest" description="Disordered" evidence="1">
    <location>
        <begin position="347"/>
        <end position="672"/>
    </location>
</feature>
<feature type="region of interest" description="Disordered" evidence="1">
    <location>
        <begin position="688"/>
        <end position="720"/>
    </location>
</feature>
<gene>
    <name evidence="2" type="ORF">AAFF_G00049540</name>
</gene>
<feature type="compositionally biased region" description="Basic residues" evidence="1">
    <location>
        <begin position="613"/>
        <end position="623"/>
    </location>
</feature>
<evidence type="ECO:0000313" key="2">
    <source>
        <dbReference type="EMBL" id="KAJ8394149.1"/>
    </source>
</evidence>
<dbReference type="InterPro" id="IPR029406">
    <property type="entry name" value="ETAA1"/>
</dbReference>
<evidence type="ECO:0000313" key="3">
    <source>
        <dbReference type="Proteomes" id="UP001221898"/>
    </source>
</evidence>
<feature type="compositionally biased region" description="Polar residues" evidence="1">
    <location>
        <begin position="26"/>
        <end position="52"/>
    </location>
</feature>
<feature type="compositionally biased region" description="Polar residues" evidence="1">
    <location>
        <begin position="356"/>
        <end position="367"/>
    </location>
</feature>
<feature type="compositionally biased region" description="Polar residues" evidence="1">
    <location>
        <begin position="206"/>
        <end position="223"/>
    </location>
</feature>
<dbReference type="Proteomes" id="UP001221898">
    <property type="component" value="Unassembled WGS sequence"/>
</dbReference>
<evidence type="ECO:0008006" key="4">
    <source>
        <dbReference type="Google" id="ProtNLM"/>
    </source>
</evidence>
<feature type="compositionally biased region" description="Basic and acidic residues" evidence="1">
    <location>
        <begin position="1"/>
        <end position="10"/>
    </location>
</feature>
<feature type="compositionally biased region" description="Polar residues" evidence="1">
    <location>
        <begin position="692"/>
        <end position="716"/>
    </location>
</feature>
<feature type="region of interest" description="Disordered" evidence="1">
    <location>
        <begin position="184"/>
        <end position="237"/>
    </location>
</feature>
<keyword evidence="3" id="KW-1185">Reference proteome</keyword>
<dbReference type="PANTHER" id="PTHR16434:SF2">
    <property type="entry name" value="EWING'S TUMOR-ASSOCIATED ANTIGEN 1"/>
    <property type="match status" value="1"/>
</dbReference>
<feature type="region of interest" description="Disordered" evidence="1">
    <location>
        <begin position="1"/>
        <end position="54"/>
    </location>
</feature>
<feature type="compositionally biased region" description="Polar residues" evidence="1">
    <location>
        <begin position="579"/>
        <end position="593"/>
    </location>
</feature>
<feature type="compositionally biased region" description="Acidic residues" evidence="1">
    <location>
        <begin position="545"/>
        <end position="568"/>
    </location>
</feature>
<feature type="compositionally biased region" description="Polar residues" evidence="1">
    <location>
        <begin position="658"/>
        <end position="670"/>
    </location>
</feature>
<organism evidence="2 3">
    <name type="scientific">Aldrovandia affinis</name>
    <dbReference type="NCBI Taxonomy" id="143900"/>
    <lineage>
        <taxon>Eukaryota</taxon>
        <taxon>Metazoa</taxon>
        <taxon>Chordata</taxon>
        <taxon>Craniata</taxon>
        <taxon>Vertebrata</taxon>
        <taxon>Euteleostomi</taxon>
        <taxon>Actinopterygii</taxon>
        <taxon>Neopterygii</taxon>
        <taxon>Teleostei</taxon>
        <taxon>Notacanthiformes</taxon>
        <taxon>Halosauridae</taxon>
        <taxon>Aldrovandia</taxon>
    </lineage>
</organism>
<accession>A0AAD7S189</accession>
<feature type="compositionally biased region" description="Low complexity" evidence="1">
    <location>
        <begin position="299"/>
        <end position="311"/>
    </location>
</feature>
<dbReference type="GO" id="GO:0031297">
    <property type="term" value="P:replication fork processing"/>
    <property type="evidence" value="ECO:0007669"/>
    <property type="project" value="TreeGrafter"/>
</dbReference>
<dbReference type="AlphaFoldDB" id="A0AAD7S189"/>
<reference evidence="2" key="1">
    <citation type="journal article" date="2023" name="Science">
        <title>Genome structures resolve the early diversification of teleost fishes.</title>
        <authorList>
            <person name="Parey E."/>
            <person name="Louis A."/>
            <person name="Montfort J."/>
            <person name="Bouchez O."/>
            <person name="Roques C."/>
            <person name="Iampietro C."/>
            <person name="Lluch J."/>
            <person name="Castinel A."/>
            <person name="Donnadieu C."/>
            <person name="Desvignes T."/>
            <person name="Floi Bucao C."/>
            <person name="Jouanno E."/>
            <person name="Wen M."/>
            <person name="Mejri S."/>
            <person name="Dirks R."/>
            <person name="Jansen H."/>
            <person name="Henkel C."/>
            <person name="Chen W.J."/>
            <person name="Zahm M."/>
            <person name="Cabau C."/>
            <person name="Klopp C."/>
            <person name="Thompson A.W."/>
            <person name="Robinson-Rechavi M."/>
            <person name="Braasch I."/>
            <person name="Lecointre G."/>
            <person name="Bobe J."/>
            <person name="Postlethwait J.H."/>
            <person name="Berthelot C."/>
            <person name="Roest Crollius H."/>
            <person name="Guiguen Y."/>
        </authorList>
    </citation>
    <scope>NUCLEOTIDE SEQUENCE</scope>
    <source>
        <strain evidence="2">NC1722</strain>
    </source>
</reference>
<feature type="compositionally biased region" description="Polar residues" evidence="1">
    <location>
        <begin position="464"/>
        <end position="475"/>
    </location>
</feature>
<protein>
    <recommendedName>
        <fullName evidence="4">Ewing's tumor-associated antigen 1</fullName>
    </recommendedName>
</protein>
<dbReference type="GO" id="GO:2000001">
    <property type="term" value="P:regulation of DNA damage checkpoint"/>
    <property type="evidence" value="ECO:0007669"/>
    <property type="project" value="TreeGrafter"/>
</dbReference>
<proteinExistence type="predicted"/>
<feature type="region of interest" description="Disordered" evidence="1">
    <location>
        <begin position="263"/>
        <end position="334"/>
    </location>
</feature>
<sequence>MNERRKHCDLSSRTGSEDDERVRVSKLSQNKSKNNRLSRNLRQTQKSPSFDQSPICHRDVKTRKRHTRIRTNALNQCDSPSNDSDLQQDIIWDPTSPTPVYNGKGVKKSINMRVVDISEIANRIAPKNERPVVPESSLLQWIGDAVPCTPEVRQPRIRKKSTRLNDVEDLMKLAKQFDFNMYQQDKEQVKESKEESANQDVDGLDSQGNNLPPSPNDVPTTSKGAAFQIPDSGEQMLTGRKPLDQEMEDDLDALFDGPTQHISRRLSQCSSTYSQEGRGPPVTASSEDALPEKGSDLGPSNPSAVSSAPVNKPEGMPKAPVSNRLADDDWDNDDLLNDSLVIEMTQNPELFVSPKHCSTQIRPSQKQNDFDNKPSGRNGAPGRLPQGSCGNGSGSLYQGKNSKNKNRSTFKLETNPNFHVNETLSGGEKSSRHGLGSSKPETQGGPQNREKSLFQPDRPVSLEPSHQSNQKTQPVPNGERENQALRPVLQQSSSAPSSSRTTGPVQAGNQVSAVRGAKSVESEREEEKRKKNAGVAKDQPVDTTVADDDLDAIFESDSLWDDGDDDDLLCQVCDDVEKLSQSQDPSEAATSPEQDGPKSTPSSAAVKATAAHSARHGKRRSRASARGNAAAPQVSVALKPAAQTSGSIVRNDADSAANGAQSSVSWQQGTSGKGVYKFTQLKKSSLMAGANSGATPGPSNAENATWARNTTSSNHNSFKRHLSDPMALTNKVFVPSQGTVKCSEAEIERKKQEALARRRLRVQTSQKHGGPT</sequence>
<feature type="compositionally biased region" description="Basic and acidic residues" evidence="1">
    <location>
        <begin position="184"/>
        <end position="196"/>
    </location>
</feature>
<dbReference type="GO" id="GO:0043539">
    <property type="term" value="F:protein serine/threonine kinase activator activity"/>
    <property type="evidence" value="ECO:0007669"/>
    <property type="project" value="TreeGrafter"/>
</dbReference>
<feature type="compositionally biased region" description="Polar residues" evidence="1">
    <location>
        <begin position="500"/>
        <end position="512"/>
    </location>
</feature>
<name>A0AAD7S189_9TELE</name>
<evidence type="ECO:0000256" key="1">
    <source>
        <dbReference type="SAM" id="MobiDB-lite"/>
    </source>
</evidence>